<sequence>MNKKTVEIIAQSFDDAINAQKGGAARVELVSALSEGGLTPSFAMIEQIIKNIDIEVAVMLRPMSRSFCYEKHYLDVMKRDAEVFQDMGVKRLVLGILDKEGNVDLGALNYVLENINIDVTFHRAIDESRNILESVRTLNKCKKVTHILTSGGAGKAVDHLDIIRDMIKISDKRIMIGSGLNFDVLDKIKKEIDYNIREYDVHFGTFAQDSNGIVDEKKVREIVERFNS</sequence>
<comment type="similarity">
    <text evidence="1">Belongs to the CutC family.</text>
</comment>
<dbReference type="AlphaFoldDB" id="A0A1H8JUJ2"/>
<proteinExistence type="inferred from homology"/>
<reference evidence="3 4" key="1">
    <citation type="submission" date="2016-10" db="EMBL/GenBank/DDBJ databases">
        <authorList>
            <person name="de Groot N.N."/>
        </authorList>
    </citation>
    <scope>NUCLEOTIDE SEQUENCE [LARGE SCALE GENOMIC DNA]</scope>
    <source>
        <strain evidence="3 4">Calf135</strain>
    </source>
</reference>
<dbReference type="PANTHER" id="PTHR12598:SF0">
    <property type="entry name" value="COPPER HOMEOSTASIS PROTEIN CUTC HOMOLOG"/>
    <property type="match status" value="1"/>
</dbReference>
<evidence type="ECO:0000313" key="3">
    <source>
        <dbReference type="EMBL" id="SEN83868.1"/>
    </source>
</evidence>
<gene>
    <name evidence="3" type="ORF">SAMN05216454_1179</name>
</gene>
<dbReference type="EMBL" id="FODF01000017">
    <property type="protein sequence ID" value="SEN83868.1"/>
    <property type="molecule type" value="Genomic_DNA"/>
</dbReference>
<evidence type="ECO:0000256" key="2">
    <source>
        <dbReference type="ARBA" id="ARBA00019014"/>
    </source>
</evidence>
<evidence type="ECO:0000313" key="4">
    <source>
        <dbReference type="Proteomes" id="UP000199512"/>
    </source>
</evidence>
<dbReference type="InterPro" id="IPR036822">
    <property type="entry name" value="CutC-like_dom_sf"/>
</dbReference>
<dbReference type="Gene3D" id="3.20.20.380">
    <property type="entry name" value="Copper homeostasis (CutC) domain"/>
    <property type="match status" value="1"/>
</dbReference>
<dbReference type="OrthoDB" id="9815677at2"/>
<dbReference type="GO" id="GO:0005507">
    <property type="term" value="F:copper ion binding"/>
    <property type="evidence" value="ECO:0007669"/>
    <property type="project" value="TreeGrafter"/>
</dbReference>
<keyword evidence="4" id="KW-1185">Reference proteome</keyword>
<dbReference type="SUPFAM" id="SSF110395">
    <property type="entry name" value="CutC-like"/>
    <property type="match status" value="1"/>
</dbReference>
<evidence type="ECO:0000256" key="1">
    <source>
        <dbReference type="ARBA" id="ARBA00007768"/>
    </source>
</evidence>
<name>A0A1H8JUJ2_9FIRM</name>
<dbReference type="Proteomes" id="UP000199512">
    <property type="component" value="Unassembled WGS sequence"/>
</dbReference>
<protein>
    <recommendedName>
        <fullName evidence="2">Copper homeostasis protein cutC homolog</fullName>
    </recommendedName>
</protein>
<dbReference type="InterPro" id="IPR005627">
    <property type="entry name" value="CutC-like"/>
</dbReference>
<dbReference type="RefSeq" id="WP_091975992.1">
    <property type="nucleotide sequence ID" value="NZ_FODF01000017.1"/>
</dbReference>
<organism evidence="3 4">
    <name type="scientific">Peptostreptococcus russellii</name>
    <dbReference type="NCBI Taxonomy" id="215200"/>
    <lineage>
        <taxon>Bacteria</taxon>
        <taxon>Bacillati</taxon>
        <taxon>Bacillota</taxon>
        <taxon>Clostridia</taxon>
        <taxon>Peptostreptococcales</taxon>
        <taxon>Peptostreptococcaceae</taxon>
        <taxon>Peptostreptococcus</taxon>
    </lineage>
</organism>
<dbReference type="Pfam" id="PF03932">
    <property type="entry name" value="CutC"/>
    <property type="match status" value="1"/>
</dbReference>
<accession>A0A1H8JUJ2</accession>
<dbReference type="PANTHER" id="PTHR12598">
    <property type="entry name" value="COPPER HOMEOSTASIS PROTEIN CUTC"/>
    <property type="match status" value="1"/>
</dbReference>
<dbReference type="STRING" id="215200.SAMN05216454_1179"/>